<evidence type="ECO:0000313" key="2">
    <source>
        <dbReference type="EMBL" id="RWR86420.1"/>
    </source>
</evidence>
<evidence type="ECO:0000256" key="1">
    <source>
        <dbReference type="SAM" id="MobiDB-lite"/>
    </source>
</evidence>
<gene>
    <name evidence="2" type="ORF">CKAN_01531800</name>
</gene>
<feature type="compositionally biased region" description="Polar residues" evidence="1">
    <location>
        <begin position="78"/>
        <end position="90"/>
    </location>
</feature>
<organism evidence="2 3">
    <name type="scientific">Cinnamomum micranthum f. kanehirae</name>
    <dbReference type="NCBI Taxonomy" id="337451"/>
    <lineage>
        <taxon>Eukaryota</taxon>
        <taxon>Viridiplantae</taxon>
        <taxon>Streptophyta</taxon>
        <taxon>Embryophyta</taxon>
        <taxon>Tracheophyta</taxon>
        <taxon>Spermatophyta</taxon>
        <taxon>Magnoliopsida</taxon>
        <taxon>Magnoliidae</taxon>
        <taxon>Laurales</taxon>
        <taxon>Lauraceae</taxon>
        <taxon>Cinnamomum</taxon>
    </lineage>
</organism>
<keyword evidence="3" id="KW-1185">Reference proteome</keyword>
<dbReference type="AlphaFoldDB" id="A0A443P6M1"/>
<protein>
    <submittedName>
        <fullName evidence="2">Uncharacterized protein</fullName>
    </submittedName>
</protein>
<sequence length="90" mass="9572">MALGFPILLHLLSAKENGGRIKIPAPLSSSDPSLMHLFVLLSAKEMVLYKIRVSWTNGALPVPALQGARIQSKAASERPSSPQSPTSHAS</sequence>
<comment type="caution">
    <text evidence="2">The sequence shown here is derived from an EMBL/GenBank/DDBJ whole genome shotgun (WGS) entry which is preliminary data.</text>
</comment>
<accession>A0A443P6M1</accession>
<evidence type="ECO:0000313" key="3">
    <source>
        <dbReference type="Proteomes" id="UP000283530"/>
    </source>
</evidence>
<reference evidence="2 3" key="1">
    <citation type="journal article" date="2019" name="Nat. Plants">
        <title>Stout camphor tree genome fills gaps in understanding of flowering plant genome evolution.</title>
        <authorList>
            <person name="Chaw S.M."/>
            <person name="Liu Y.C."/>
            <person name="Wu Y.W."/>
            <person name="Wang H.Y."/>
            <person name="Lin C.I."/>
            <person name="Wu C.S."/>
            <person name="Ke H.M."/>
            <person name="Chang L.Y."/>
            <person name="Hsu C.Y."/>
            <person name="Yang H.T."/>
            <person name="Sudianto E."/>
            <person name="Hsu M.H."/>
            <person name="Wu K.P."/>
            <person name="Wang L.N."/>
            <person name="Leebens-Mack J.H."/>
            <person name="Tsai I.J."/>
        </authorList>
    </citation>
    <scope>NUCLEOTIDE SEQUENCE [LARGE SCALE GENOMIC DNA]</scope>
    <source>
        <strain evidence="3">cv. Chaw 1501</strain>
        <tissue evidence="2">Young leaves</tissue>
    </source>
</reference>
<dbReference type="Proteomes" id="UP000283530">
    <property type="component" value="Unassembled WGS sequence"/>
</dbReference>
<feature type="region of interest" description="Disordered" evidence="1">
    <location>
        <begin position="71"/>
        <end position="90"/>
    </location>
</feature>
<dbReference type="EMBL" id="QPKB01000006">
    <property type="protein sequence ID" value="RWR86420.1"/>
    <property type="molecule type" value="Genomic_DNA"/>
</dbReference>
<name>A0A443P6M1_9MAGN</name>
<proteinExistence type="predicted"/>